<accession>A0A1H3W4U7</accession>
<dbReference type="Proteomes" id="UP000199041">
    <property type="component" value="Unassembled WGS sequence"/>
</dbReference>
<name>A0A1H3W4U7_9BACT</name>
<dbReference type="InterPro" id="IPR011855">
    <property type="entry name" value="Phgtail_TP901_1"/>
</dbReference>
<dbReference type="STRING" id="551991.SAMN05192529_102133"/>
<dbReference type="EMBL" id="FNQY01000002">
    <property type="protein sequence ID" value="SDZ82086.1"/>
    <property type="molecule type" value="Genomic_DNA"/>
</dbReference>
<evidence type="ECO:0000313" key="2">
    <source>
        <dbReference type="Proteomes" id="UP000199041"/>
    </source>
</evidence>
<reference evidence="1 2" key="1">
    <citation type="submission" date="2016-10" db="EMBL/GenBank/DDBJ databases">
        <authorList>
            <person name="de Groot N.N."/>
        </authorList>
    </citation>
    <scope>NUCLEOTIDE SEQUENCE [LARGE SCALE GENOMIC DNA]</scope>
    <source>
        <strain evidence="1 2">Vu-144</strain>
    </source>
</reference>
<dbReference type="RefSeq" id="WP_091393086.1">
    <property type="nucleotide sequence ID" value="NZ_FNQY01000002.1"/>
</dbReference>
<proteinExistence type="predicted"/>
<sequence>MDDNYLIGSRFMLYGSKEGAMQKMCGSQNFNLTTAAEVKKATKPPNTFWASNYYGELSYTLTATGICNLSDSFTHRDIMNLQINRQPMFWVGKDLDNHDEFYAGHVIVNSVSLDKNYDNVQMYSISCTGDGGLITTNPYEIHLFQTGINDPKSVLGVMDQGKLALVIKYVTGGLPPIKD</sequence>
<organism evidence="1 2">
    <name type="scientific">Arachidicoccus rhizosphaerae</name>
    <dbReference type="NCBI Taxonomy" id="551991"/>
    <lineage>
        <taxon>Bacteria</taxon>
        <taxon>Pseudomonadati</taxon>
        <taxon>Bacteroidota</taxon>
        <taxon>Chitinophagia</taxon>
        <taxon>Chitinophagales</taxon>
        <taxon>Chitinophagaceae</taxon>
        <taxon>Arachidicoccus</taxon>
    </lineage>
</organism>
<evidence type="ECO:0000313" key="1">
    <source>
        <dbReference type="EMBL" id="SDZ82086.1"/>
    </source>
</evidence>
<dbReference type="Pfam" id="PF06199">
    <property type="entry name" value="Phage_tail_2"/>
    <property type="match status" value="1"/>
</dbReference>
<keyword evidence="2" id="KW-1185">Reference proteome</keyword>
<gene>
    <name evidence="1" type="ORF">SAMN05192529_102133</name>
</gene>
<dbReference type="AlphaFoldDB" id="A0A1H3W4U7"/>
<protein>
    <submittedName>
        <fullName evidence="1">Phage tail tube protein</fullName>
    </submittedName>
</protein>